<name>Q47W05_COLP3</name>
<dbReference type="Proteomes" id="UP000000547">
    <property type="component" value="Chromosome"/>
</dbReference>
<dbReference type="AlphaFoldDB" id="Q47W05"/>
<dbReference type="STRING" id="167879.CPS_4368"/>
<accession>Q47W05</accession>
<dbReference type="KEGG" id="cps:CPS_4368"/>
<reference evidence="1" key="1">
    <citation type="journal article" date="2005" name="Proc. Natl. Acad. Sci. U.S.A.">
        <title>The psychrophilic lifestyle as revealed by the genome sequence of Colwellia psychrerythraea 34H through genomic and proteomic analyses.</title>
        <authorList>
            <person name="Methe B.A."/>
            <person name="Nelson K.E."/>
            <person name="Deming J.W."/>
            <person name="Momen B."/>
            <person name="Melamud E."/>
            <person name="Zhang X."/>
            <person name="Moult J."/>
            <person name="Madupu R."/>
            <person name="Nelson W.C."/>
            <person name="Dodson R.J."/>
            <person name="Brinkac L.M."/>
            <person name="Daugherty S.C."/>
            <person name="Durkin A.S."/>
            <person name="DeBoy R.T."/>
            <person name="Kolonay J.F."/>
            <person name="Sullivan S.A."/>
            <person name="Zhou L."/>
            <person name="Davidsen T.M."/>
            <person name="Wu M."/>
            <person name="Huston A.L."/>
            <person name="Lewis M."/>
            <person name="Weaver B."/>
            <person name="Weidman J.F."/>
            <person name="Khouri H."/>
            <person name="Utterback T.R."/>
            <person name="Feldblyum T.V."/>
            <person name="Fraser C.M."/>
        </authorList>
    </citation>
    <scope>NUCLEOTIDE SEQUENCE [LARGE SCALE GENOMIC DNA]</scope>
    <source>
        <strain evidence="1">34H</strain>
    </source>
</reference>
<dbReference type="HOGENOM" id="CLU_210860_0_0_6"/>
<sequence>MTLGMINNRSIVILYIDYLTEYKVILKPSKKRLGNTT</sequence>
<dbReference type="EMBL" id="CP000083">
    <property type="protein sequence ID" value="AAZ24149.1"/>
    <property type="molecule type" value="Genomic_DNA"/>
</dbReference>
<organism evidence="1 2">
    <name type="scientific">Colwellia psychrerythraea (strain 34H / ATCC BAA-681)</name>
    <name type="common">Vibrio psychroerythus</name>
    <dbReference type="NCBI Taxonomy" id="167879"/>
    <lineage>
        <taxon>Bacteria</taxon>
        <taxon>Pseudomonadati</taxon>
        <taxon>Pseudomonadota</taxon>
        <taxon>Gammaproteobacteria</taxon>
        <taxon>Alteromonadales</taxon>
        <taxon>Colwelliaceae</taxon>
        <taxon>Colwellia</taxon>
    </lineage>
</organism>
<protein>
    <submittedName>
        <fullName evidence="1">Uncharacterized protein</fullName>
    </submittedName>
</protein>
<gene>
    <name evidence="1" type="ordered locus">CPS_4368</name>
</gene>
<proteinExistence type="predicted"/>
<evidence type="ECO:0000313" key="2">
    <source>
        <dbReference type="Proteomes" id="UP000000547"/>
    </source>
</evidence>
<evidence type="ECO:0000313" key="1">
    <source>
        <dbReference type="EMBL" id="AAZ24149.1"/>
    </source>
</evidence>